<reference evidence="4 5" key="1">
    <citation type="journal article" date="2015" name="Plant Cell">
        <title>Oil accumulation by the oleaginous diatom Fistulifera solaris as revealed by the genome and transcriptome.</title>
        <authorList>
            <person name="Tanaka T."/>
            <person name="Maeda Y."/>
            <person name="Veluchamy A."/>
            <person name="Tanaka M."/>
            <person name="Abida H."/>
            <person name="Marechal E."/>
            <person name="Bowler C."/>
            <person name="Muto M."/>
            <person name="Sunaga Y."/>
            <person name="Tanaka M."/>
            <person name="Yoshino T."/>
            <person name="Taniguchi T."/>
            <person name="Fukuda Y."/>
            <person name="Nemoto M."/>
            <person name="Matsumoto M."/>
            <person name="Wong P.S."/>
            <person name="Aburatani S."/>
            <person name="Fujibuchi W."/>
        </authorList>
    </citation>
    <scope>NUCLEOTIDE SEQUENCE [LARGE SCALE GENOMIC DNA]</scope>
    <source>
        <strain evidence="4 5">JPCC DA0580</strain>
    </source>
</reference>
<dbReference type="EMBL" id="BDSP01000173">
    <property type="protein sequence ID" value="GAX21851.1"/>
    <property type="molecule type" value="Genomic_DNA"/>
</dbReference>
<keyword evidence="3" id="KW-0732">Signal</keyword>
<dbReference type="AlphaFoldDB" id="A0A1Z5K6Y2"/>
<keyword evidence="2" id="KW-0472">Membrane</keyword>
<dbReference type="OrthoDB" id="46579at2759"/>
<protein>
    <submittedName>
        <fullName evidence="4">Uncharacterized protein</fullName>
    </submittedName>
</protein>
<keyword evidence="5" id="KW-1185">Reference proteome</keyword>
<comment type="caution">
    <text evidence="4">The sequence shown here is derived from an EMBL/GenBank/DDBJ whole genome shotgun (WGS) entry which is preliminary data.</text>
</comment>
<keyword evidence="2" id="KW-0812">Transmembrane</keyword>
<evidence type="ECO:0000313" key="5">
    <source>
        <dbReference type="Proteomes" id="UP000198406"/>
    </source>
</evidence>
<feature type="signal peptide" evidence="3">
    <location>
        <begin position="1"/>
        <end position="18"/>
    </location>
</feature>
<dbReference type="Proteomes" id="UP000198406">
    <property type="component" value="Unassembled WGS sequence"/>
</dbReference>
<proteinExistence type="predicted"/>
<evidence type="ECO:0000313" key="4">
    <source>
        <dbReference type="EMBL" id="GAX21851.1"/>
    </source>
</evidence>
<sequence length="121" mass="13132">MNRLVALLCLVLAATATAFAPSKQPKYQKARLISGRPPVRSFMSEDPNSEVSKAPQGTFYDDEVNPDSYAPKVGISDSMRDRLKREASRGLDSEQKQTNVILYISIAVALLVVAGGSGILY</sequence>
<evidence type="ECO:0000256" key="1">
    <source>
        <dbReference type="SAM" id="MobiDB-lite"/>
    </source>
</evidence>
<feature type="chain" id="PRO_5013392032" evidence="3">
    <location>
        <begin position="19"/>
        <end position="121"/>
    </location>
</feature>
<gene>
    <name evidence="4" type="ORF">FisN_30Hh052</name>
</gene>
<evidence type="ECO:0000256" key="3">
    <source>
        <dbReference type="SAM" id="SignalP"/>
    </source>
</evidence>
<organism evidence="4 5">
    <name type="scientific">Fistulifera solaris</name>
    <name type="common">Oleaginous diatom</name>
    <dbReference type="NCBI Taxonomy" id="1519565"/>
    <lineage>
        <taxon>Eukaryota</taxon>
        <taxon>Sar</taxon>
        <taxon>Stramenopiles</taxon>
        <taxon>Ochrophyta</taxon>
        <taxon>Bacillariophyta</taxon>
        <taxon>Bacillariophyceae</taxon>
        <taxon>Bacillariophycidae</taxon>
        <taxon>Naviculales</taxon>
        <taxon>Naviculaceae</taxon>
        <taxon>Fistulifera</taxon>
    </lineage>
</organism>
<keyword evidence="2" id="KW-1133">Transmembrane helix</keyword>
<dbReference type="InParanoid" id="A0A1Z5K6Y2"/>
<name>A0A1Z5K6Y2_FISSO</name>
<accession>A0A1Z5K6Y2</accession>
<feature type="region of interest" description="Disordered" evidence="1">
    <location>
        <begin position="38"/>
        <end position="75"/>
    </location>
</feature>
<feature type="transmembrane region" description="Helical" evidence="2">
    <location>
        <begin position="100"/>
        <end position="120"/>
    </location>
</feature>
<evidence type="ECO:0000256" key="2">
    <source>
        <dbReference type="SAM" id="Phobius"/>
    </source>
</evidence>